<feature type="compositionally biased region" description="Polar residues" evidence="1">
    <location>
        <begin position="183"/>
        <end position="204"/>
    </location>
</feature>
<reference evidence="2 3" key="1">
    <citation type="submission" date="2024-01" db="EMBL/GenBank/DDBJ databases">
        <authorList>
            <person name="Allen C."/>
            <person name="Tagirdzhanova G."/>
        </authorList>
    </citation>
    <scope>NUCLEOTIDE SEQUENCE [LARGE SCALE GENOMIC DNA]</scope>
</reference>
<sequence>MTTNAGNYVLNESFAKYSSLELVHGRIALLYPTVPNRNDIEPCLNEHIKQIIYIAQAALQAARASLIMRYNVNIVESYVLAEAHDIVLARVTEGLARWSTLRDVATITNHDVQERCSYVVPSHEEIMALKVLHSDNMVDSSVEKLLQGSKYEYLLQPKPMKRHYPGDSEYATENKGGLLQEPTAPNVQPTTEEPQSTSEATEITTDVPRNDKGKGRADNVGSEDDDLVDAIQKLQMMTETCIEFNKNAREMLERQAIIVESRLFRNTLAAPSLIVTSSSDTSLPDESEPPTTSF</sequence>
<evidence type="ECO:0000313" key="3">
    <source>
        <dbReference type="Proteomes" id="UP001642482"/>
    </source>
</evidence>
<protein>
    <submittedName>
        <fullName evidence="2">Uncharacterized protein</fullName>
    </submittedName>
</protein>
<feature type="region of interest" description="Disordered" evidence="1">
    <location>
        <begin position="163"/>
        <end position="223"/>
    </location>
</feature>
<gene>
    <name evidence="2" type="ORF">SEUCBS140593_003041</name>
</gene>
<comment type="caution">
    <text evidence="2">The sequence shown here is derived from an EMBL/GenBank/DDBJ whole genome shotgun (WGS) entry which is preliminary data.</text>
</comment>
<proteinExistence type="predicted"/>
<name>A0ABP0BBF7_9PEZI</name>
<keyword evidence="3" id="KW-1185">Reference proteome</keyword>
<feature type="compositionally biased region" description="Basic and acidic residues" evidence="1">
    <location>
        <begin position="208"/>
        <end position="217"/>
    </location>
</feature>
<dbReference type="EMBL" id="CAWUHD010000022">
    <property type="protein sequence ID" value="CAK7216957.1"/>
    <property type="molecule type" value="Genomic_DNA"/>
</dbReference>
<dbReference type="Proteomes" id="UP001642482">
    <property type="component" value="Unassembled WGS sequence"/>
</dbReference>
<organism evidence="2 3">
    <name type="scientific">Sporothrix eucalyptigena</name>
    <dbReference type="NCBI Taxonomy" id="1812306"/>
    <lineage>
        <taxon>Eukaryota</taxon>
        <taxon>Fungi</taxon>
        <taxon>Dikarya</taxon>
        <taxon>Ascomycota</taxon>
        <taxon>Pezizomycotina</taxon>
        <taxon>Sordariomycetes</taxon>
        <taxon>Sordariomycetidae</taxon>
        <taxon>Ophiostomatales</taxon>
        <taxon>Ophiostomataceae</taxon>
        <taxon>Sporothrix</taxon>
    </lineage>
</organism>
<evidence type="ECO:0000313" key="2">
    <source>
        <dbReference type="EMBL" id="CAK7216957.1"/>
    </source>
</evidence>
<evidence type="ECO:0000256" key="1">
    <source>
        <dbReference type="SAM" id="MobiDB-lite"/>
    </source>
</evidence>
<accession>A0ABP0BBF7</accession>